<gene>
    <name evidence="2" type="ORF">CFC21_052087</name>
</gene>
<dbReference type="Proteomes" id="UP000815260">
    <property type="component" value="Chromosome 4A"/>
</dbReference>
<name>A0A9R1G9T7_WHEAT</name>
<accession>A0A9R1G9T7</accession>
<dbReference type="EMBL" id="CM022220">
    <property type="protein sequence ID" value="KAF7042496.1"/>
    <property type="molecule type" value="Genomic_DNA"/>
</dbReference>
<feature type="non-terminal residue" evidence="2">
    <location>
        <position position="48"/>
    </location>
</feature>
<feature type="region of interest" description="Disordered" evidence="1">
    <location>
        <begin position="21"/>
        <end position="48"/>
    </location>
</feature>
<dbReference type="AlphaFoldDB" id="A0A9R1G9T7"/>
<feature type="non-terminal residue" evidence="2">
    <location>
        <position position="1"/>
    </location>
</feature>
<comment type="caution">
    <text evidence="2">The sequence shown here is derived from an EMBL/GenBank/DDBJ whole genome shotgun (WGS) entry which is preliminary data.</text>
</comment>
<sequence>WWLSGELGCMYVRGLRARVREGNSQQGRGGGRARASRRLAMESISGSG</sequence>
<reference evidence="2" key="1">
    <citation type="journal article" date="2017" name="Gigascience">
        <title>The first near-complete assembly of the hexaploid bread wheat genome, Triticum aestivum.</title>
        <authorList>
            <person name="Zimin A.V."/>
            <person name="Puiu D."/>
            <person name="Hall R."/>
            <person name="Kingan S."/>
            <person name="Clavijo B.J."/>
            <person name="Salzberg S.L."/>
        </authorList>
    </citation>
    <scope>NUCLEOTIDE SEQUENCE</scope>
    <source>
        <tissue evidence="2">Leaf</tissue>
    </source>
</reference>
<reference evidence="2" key="2">
    <citation type="submission" date="2020-03" db="EMBL/GenBank/DDBJ databases">
        <title>The second near-complete assembly of the hexaploid bread wheat (Triticum aestivum) genome.</title>
        <authorList>
            <person name="Zimin A.V."/>
            <person name="Puiu D."/>
            <person name="Shumante A."/>
            <person name="Alonge M."/>
            <person name="Salzberg S.L."/>
        </authorList>
    </citation>
    <scope>NUCLEOTIDE SEQUENCE</scope>
    <source>
        <tissue evidence="2">Leaf</tissue>
    </source>
</reference>
<protein>
    <submittedName>
        <fullName evidence="2">Uncharacterized protein</fullName>
    </submittedName>
</protein>
<evidence type="ECO:0000256" key="1">
    <source>
        <dbReference type="SAM" id="MobiDB-lite"/>
    </source>
</evidence>
<proteinExistence type="predicted"/>
<evidence type="ECO:0000313" key="2">
    <source>
        <dbReference type="EMBL" id="KAF7042496.1"/>
    </source>
</evidence>
<organism evidence="2">
    <name type="scientific">Triticum aestivum</name>
    <name type="common">Wheat</name>
    <dbReference type="NCBI Taxonomy" id="4565"/>
    <lineage>
        <taxon>Eukaryota</taxon>
        <taxon>Viridiplantae</taxon>
        <taxon>Streptophyta</taxon>
        <taxon>Embryophyta</taxon>
        <taxon>Tracheophyta</taxon>
        <taxon>Spermatophyta</taxon>
        <taxon>Magnoliopsida</taxon>
        <taxon>Liliopsida</taxon>
        <taxon>Poales</taxon>
        <taxon>Poaceae</taxon>
        <taxon>BOP clade</taxon>
        <taxon>Pooideae</taxon>
        <taxon>Triticodae</taxon>
        <taxon>Triticeae</taxon>
        <taxon>Triticinae</taxon>
        <taxon>Triticum</taxon>
    </lineage>
</organism>